<name>A0AAD5IA29_ACENE</name>
<evidence type="ECO:0000313" key="2">
    <source>
        <dbReference type="EMBL" id="KAI9154161.1"/>
    </source>
</evidence>
<organism evidence="2 3">
    <name type="scientific">Acer negundo</name>
    <name type="common">Box elder</name>
    <dbReference type="NCBI Taxonomy" id="4023"/>
    <lineage>
        <taxon>Eukaryota</taxon>
        <taxon>Viridiplantae</taxon>
        <taxon>Streptophyta</taxon>
        <taxon>Embryophyta</taxon>
        <taxon>Tracheophyta</taxon>
        <taxon>Spermatophyta</taxon>
        <taxon>Magnoliopsida</taxon>
        <taxon>eudicotyledons</taxon>
        <taxon>Gunneridae</taxon>
        <taxon>Pentapetalae</taxon>
        <taxon>rosids</taxon>
        <taxon>malvids</taxon>
        <taxon>Sapindales</taxon>
        <taxon>Sapindaceae</taxon>
        <taxon>Hippocastanoideae</taxon>
        <taxon>Acereae</taxon>
        <taxon>Acer</taxon>
    </lineage>
</organism>
<accession>A0AAD5IA29</accession>
<evidence type="ECO:0000313" key="3">
    <source>
        <dbReference type="Proteomes" id="UP001064489"/>
    </source>
</evidence>
<dbReference type="PANTHER" id="PTHR47592">
    <property type="entry name" value="PBF68 PROTEIN"/>
    <property type="match status" value="1"/>
</dbReference>
<gene>
    <name evidence="2" type="ORF">LWI28_021833</name>
</gene>
<dbReference type="Pfam" id="PF14223">
    <property type="entry name" value="Retrotran_gag_2"/>
    <property type="match status" value="1"/>
</dbReference>
<dbReference type="PANTHER" id="PTHR47592:SF31">
    <property type="entry name" value="ZINC FINGER, CCHC-TYPE-RELATED"/>
    <property type="match status" value="1"/>
</dbReference>
<sequence length="195" mass="23041">MNQDLVLLDHFDGSNFTHWQDKLKFLLTALKIFYILDPLQPLPKRTDKDSKEVKVDRKKREEDELICCGHILNALCDRLYDLYTNTKSTKEIWNALHYTTNIRLMRKAVKIEIPEPFQVSAIIFKLPPSWKGYRKRILHKSEDYYSEEIQKHIRIEEKSRSRDKTVKEFNIGKANAINKPIDPRGNNQKQNSGNN</sequence>
<protein>
    <recommendedName>
        <fullName evidence="4">UBN2_2 domain-containing protein</fullName>
    </recommendedName>
</protein>
<evidence type="ECO:0008006" key="4">
    <source>
        <dbReference type="Google" id="ProtNLM"/>
    </source>
</evidence>
<dbReference type="EMBL" id="JAJSOW010000108">
    <property type="protein sequence ID" value="KAI9154161.1"/>
    <property type="molecule type" value="Genomic_DNA"/>
</dbReference>
<feature type="compositionally biased region" description="Polar residues" evidence="1">
    <location>
        <begin position="185"/>
        <end position="195"/>
    </location>
</feature>
<reference evidence="2" key="1">
    <citation type="journal article" date="2022" name="Plant J.">
        <title>Strategies of tolerance reflected in two North American maple genomes.</title>
        <authorList>
            <person name="McEvoy S.L."/>
            <person name="Sezen U.U."/>
            <person name="Trouern-Trend A."/>
            <person name="McMahon S.M."/>
            <person name="Schaberg P.G."/>
            <person name="Yang J."/>
            <person name="Wegrzyn J.L."/>
            <person name="Swenson N.G."/>
        </authorList>
    </citation>
    <scope>NUCLEOTIDE SEQUENCE</scope>
    <source>
        <strain evidence="2">91603</strain>
    </source>
</reference>
<feature type="region of interest" description="Disordered" evidence="1">
    <location>
        <begin position="175"/>
        <end position="195"/>
    </location>
</feature>
<dbReference type="Proteomes" id="UP001064489">
    <property type="component" value="Chromosome 11"/>
</dbReference>
<dbReference type="AlphaFoldDB" id="A0AAD5IA29"/>
<reference evidence="2" key="2">
    <citation type="submission" date="2023-02" db="EMBL/GenBank/DDBJ databases">
        <authorList>
            <person name="Swenson N.G."/>
            <person name="Wegrzyn J.L."/>
            <person name="Mcevoy S.L."/>
        </authorList>
    </citation>
    <scope>NUCLEOTIDE SEQUENCE</scope>
    <source>
        <strain evidence="2">91603</strain>
        <tissue evidence="2">Leaf</tissue>
    </source>
</reference>
<keyword evidence="3" id="KW-1185">Reference proteome</keyword>
<evidence type="ECO:0000256" key="1">
    <source>
        <dbReference type="SAM" id="MobiDB-lite"/>
    </source>
</evidence>
<proteinExistence type="predicted"/>
<comment type="caution">
    <text evidence="2">The sequence shown here is derived from an EMBL/GenBank/DDBJ whole genome shotgun (WGS) entry which is preliminary data.</text>
</comment>